<keyword evidence="2" id="KW-1185">Reference proteome</keyword>
<protein>
    <submittedName>
        <fullName evidence="1">Uncharacterized protein</fullName>
    </submittedName>
</protein>
<evidence type="ECO:0000313" key="1">
    <source>
        <dbReference type="EMBL" id="MEQ2208592.1"/>
    </source>
</evidence>
<gene>
    <name evidence="1" type="ORF">XENOCAPTIV_008017</name>
</gene>
<dbReference type="EMBL" id="JAHRIN010050605">
    <property type="protein sequence ID" value="MEQ2208592.1"/>
    <property type="molecule type" value="Genomic_DNA"/>
</dbReference>
<organism evidence="1 2">
    <name type="scientific">Xenoophorus captivus</name>
    <dbReference type="NCBI Taxonomy" id="1517983"/>
    <lineage>
        <taxon>Eukaryota</taxon>
        <taxon>Metazoa</taxon>
        <taxon>Chordata</taxon>
        <taxon>Craniata</taxon>
        <taxon>Vertebrata</taxon>
        <taxon>Euteleostomi</taxon>
        <taxon>Actinopterygii</taxon>
        <taxon>Neopterygii</taxon>
        <taxon>Teleostei</taxon>
        <taxon>Neoteleostei</taxon>
        <taxon>Acanthomorphata</taxon>
        <taxon>Ovalentaria</taxon>
        <taxon>Atherinomorphae</taxon>
        <taxon>Cyprinodontiformes</taxon>
        <taxon>Goodeidae</taxon>
        <taxon>Xenoophorus</taxon>
    </lineage>
</organism>
<accession>A0ABV0RKC2</accession>
<reference evidence="1 2" key="1">
    <citation type="submission" date="2021-06" db="EMBL/GenBank/DDBJ databases">
        <authorList>
            <person name="Palmer J.M."/>
        </authorList>
    </citation>
    <scope>NUCLEOTIDE SEQUENCE [LARGE SCALE GENOMIC DNA]</scope>
    <source>
        <strain evidence="1 2">XC_2019</strain>
        <tissue evidence="1">Muscle</tissue>
    </source>
</reference>
<sequence length="116" mass="13600">MFLSIFNRQEAFRVSLWGHFSDFKTRMKIAKRHSENKSCLAVWVIYYISELFKIQIDVTAQTLSGGPTYKDRKDLKHKEREMLYKYRSLCCGLKQMFDIDGESVASGRAGQWQASF</sequence>
<comment type="caution">
    <text evidence="1">The sequence shown here is derived from an EMBL/GenBank/DDBJ whole genome shotgun (WGS) entry which is preliminary data.</text>
</comment>
<evidence type="ECO:0000313" key="2">
    <source>
        <dbReference type="Proteomes" id="UP001434883"/>
    </source>
</evidence>
<dbReference type="Proteomes" id="UP001434883">
    <property type="component" value="Unassembled WGS sequence"/>
</dbReference>
<name>A0ABV0RKC2_9TELE</name>
<proteinExistence type="predicted"/>